<comment type="caution">
    <text evidence="7">The sequence shown here is derived from an EMBL/GenBank/DDBJ whole genome shotgun (WGS) entry which is preliminary data.</text>
</comment>
<dbReference type="InterPro" id="IPR007173">
    <property type="entry name" value="ALO_C"/>
</dbReference>
<dbReference type="Gene3D" id="1.10.45.10">
    <property type="entry name" value="Vanillyl-alcohol Oxidase, Chain A, domain 4"/>
    <property type="match status" value="1"/>
</dbReference>
<dbReference type="Pfam" id="PF04030">
    <property type="entry name" value="ALO"/>
    <property type="match status" value="1"/>
</dbReference>
<evidence type="ECO:0000256" key="2">
    <source>
        <dbReference type="ARBA" id="ARBA00013136"/>
    </source>
</evidence>
<dbReference type="EC" id="1.1.3.37" evidence="2"/>
<dbReference type="GO" id="GO:0003885">
    <property type="term" value="F:D-arabinono-1,4-lactone oxidase activity"/>
    <property type="evidence" value="ECO:0007669"/>
    <property type="project" value="UniProtKB-EC"/>
</dbReference>
<sequence>MQHYSREQLVDALAPTAVARPAWANWARTFHAVPRALFHPPDVHHARLALELATRDARVLRPVGIGHSPSDVACTTDYMLNITALNRVLEVNVEECYVVAQAGITLTDLHAALAQHGLAMRNLGSISDQTLAGIIATATHGSGVNFGVMSTHVLALTTLAPDNTIRRCSPTENRDLFEATVCGIGATGLILDIKLEVEPAFRLREVHSLRPFGDVVRDLDTIKHEGEHVRLWWFPALGTVRCMVSSRTQEPPTSTPSSWFWCSPLLGFFAFHAVQLLLLLSRYAPRSCSSSASASPNSSSSPSTSSKSASSAGSTPSRSWPTPTRTLQRLLAPLTRPAHVWAARLACWLAPAARDEISGEGGVLVDDSVRVFNVECRYPQHTTEWALPSTRAAECLTELGAWLEAEEARGDEGERPHFPIEIRFSAADALWLSPSSGGETCWIGIVQYKPYNLPTRYHALFAAFEAILTRHGGRPHWAKAHHLDARAVRRLYPDFGKFLGVVREVDPEGTFRNEYMERHLLGAPGGSDGREYKAFAASPRSSSSSSTSSSTPTTSSRSSSSLWSWIWPQTRKPQPTPPTPTWRTDWRLAPPAEEVAREKERRRRAVAWLDEEEGGDSPTPDDGVESDENENGSSSSSDESESTLAGSELLASHKVHDLALAAPDIDADADSNAKKHPARTLVGVEN</sequence>
<dbReference type="SUPFAM" id="SSF56176">
    <property type="entry name" value="FAD-binding/transporter-associated domain-like"/>
    <property type="match status" value="1"/>
</dbReference>
<keyword evidence="3" id="KW-0560">Oxidoreductase</keyword>
<evidence type="ECO:0000256" key="1">
    <source>
        <dbReference type="ARBA" id="ARBA00005083"/>
    </source>
</evidence>
<reference evidence="7" key="1">
    <citation type="submission" date="2023-03" db="EMBL/GenBank/DDBJ databases">
        <title>Massive genome expansion in bonnet fungi (Mycena s.s.) driven by repeated elements and novel gene families across ecological guilds.</title>
        <authorList>
            <consortium name="Lawrence Berkeley National Laboratory"/>
            <person name="Harder C.B."/>
            <person name="Miyauchi S."/>
            <person name="Viragh M."/>
            <person name="Kuo A."/>
            <person name="Thoen E."/>
            <person name="Andreopoulos B."/>
            <person name="Lu D."/>
            <person name="Skrede I."/>
            <person name="Drula E."/>
            <person name="Henrissat B."/>
            <person name="Morin E."/>
            <person name="Kohler A."/>
            <person name="Barry K."/>
            <person name="LaButti K."/>
            <person name="Morin E."/>
            <person name="Salamov A."/>
            <person name="Lipzen A."/>
            <person name="Mereny Z."/>
            <person name="Hegedus B."/>
            <person name="Baldrian P."/>
            <person name="Stursova M."/>
            <person name="Weitz H."/>
            <person name="Taylor A."/>
            <person name="Grigoriev I.V."/>
            <person name="Nagy L.G."/>
            <person name="Martin F."/>
            <person name="Kauserud H."/>
        </authorList>
    </citation>
    <scope>NUCLEOTIDE SEQUENCE</scope>
    <source>
        <strain evidence="7">CBHHK002</strain>
    </source>
</reference>
<comment type="pathway">
    <text evidence="1">Cofactor biosynthesis; D-erythroascorbate biosynthesis; dehydro-D-arabinono-1,4-lactone from D-arabinose: step 2/2.</text>
</comment>
<dbReference type="Gene3D" id="3.30.70.2520">
    <property type="match status" value="1"/>
</dbReference>
<evidence type="ECO:0000256" key="3">
    <source>
        <dbReference type="ARBA" id="ARBA00023002"/>
    </source>
</evidence>
<evidence type="ECO:0000313" key="8">
    <source>
        <dbReference type="Proteomes" id="UP001218218"/>
    </source>
</evidence>
<feature type="region of interest" description="Disordered" evidence="5">
    <location>
        <begin position="522"/>
        <end position="650"/>
    </location>
</feature>
<evidence type="ECO:0000259" key="6">
    <source>
        <dbReference type="PROSITE" id="PS51387"/>
    </source>
</evidence>
<accession>A0AAD7EVP2</accession>
<dbReference type="Gene3D" id="3.30.465.10">
    <property type="match status" value="1"/>
</dbReference>
<dbReference type="PANTHER" id="PTHR43762">
    <property type="entry name" value="L-GULONOLACTONE OXIDASE"/>
    <property type="match status" value="1"/>
</dbReference>
<dbReference type="EMBL" id="JARIHO010000011">
    <property type="protein sequence ID" value="KAJ7353593.1"/>
    <property type="molecule type" value="Genomic_DNA"/>
</dbReference>
<name>A0AAD7EVP2_9AGAR</name>
<dbReference type="PANTHER" id="PTHR43762:SF1">
    <property type="entry name" value="D-ARABINONO-1,4-LACTONE OXIDASE"/>
    <property type="match status" value="1"/>
</dbReference>
<evidence type="ECO:0000256" key="4">
    <source>
        <dbReference type="ARBA" id="ARBA00033418"/>
    </source>
</evidence>
<feature type="region of interest" description="Disordered" evidence="5">
    <location>
        <begin position="665"/>
        <end position="686"/>
    </location>
</feature>
<dbReference type="InterPro" id="IPR016167">
    <property type="entry name" value="FAD-bd_PCMH_sub1"/>
</dbReference>
<dbReference type="Proteomes" id="UP001218218">
    <property type="component" value="Unassembled WGS sequence"/>
</dbReference>
<dbReference type="Pfam" id="PF01565">
    <property type="entry name" value="FAD_binding_4"/>
    <property type="match status" value="1"/>
</dbReference>
<keyword evidence="8" id="KW-1185">Reference proteome</keyword>
<dbReference type="InterPro" id="IPR010031">
    <property type="entry name" value="FAD_lactone_oxidase-like"/>
</dbReference>
<dbReference type="InterPro" id="IPR006094">
    <property type="entry name" value="Oxid_FAD_bind_N"/>
</dbReference>
<protein>
    <recommendedName>
        <fullName evidence="2">D-arabinono-1,4-lactone oxidase</fullName>
        <ecNumber evidence="2">1.1.3.37</ecNumber>
    </recommendedName>
    <alternativeName>
        <fullName evidence="4">L-galactono-gamma-lactone oxidase</fullName>
    </alternativeName>
</protein>
<dbReference type="AlphaFoldDB" id="A0AAD7EVP2"/>
<feature type="compositionally biased region" description="Low complexity" evidence="5">
    <location>
        <begin position="538"/>
        <end position="573"/>
    </location>
</feature>
<dbReference type="PROSITE" id="PS51387">
    <property type="entry name" value="FAD_PCMH"/>
    <property type="match status" value="1"/>
</dbReference>
<feature type="domain" description="FAD-binding PCMH-type" evidence="6">
    <location>
        <begin position="30"/>
        <end position="200"/>
    </location>
</feature>
<evidence type="ECO:0000313" key="7">
    <source>
        <dbReference type="EMBL" id="KAJ7353593.1"/>
    </source>
</evidence>
<evidence type="ECO:0000256" key="5">
    <source>
        <dbReference type="SAM" id="MobiDB-lite"/>
    </source>
</evidence>
<gene>
    <name evidence="7" type="ORF">DFH08DRAFT_988250</name>
</gene>
<dbReference type="GO" id="GO:0071949">
    <property type="term" value="F:FAD binding"/>
    <property type="evidence" value="ECO:0007669"/>
    <property type="project" value="InterPro"/>
</dbReference>
<dbReference type="InterPro" id="IPR016171">
    <property type="entry name" value="Vanillyl_alc_oxidase_C-sub2"/>
</dbReference>
<dbReference type="InterPro" id="IPR016169">
    <property type="entry name" value="FAD-bd_PCMH_sub2"/>
</dbReference>
<dbReference type="GO" id="GO:0016020">
    <property type="term" value="C:membrane"/>
    <property type="evidence" value="ECO:0007669"/>
    <property type="project" value="InterPro"/>
</dbReference>
<dbReference type="InterPro" id="IPR016166">
    <property type="entry name" value="FAD-bd_PCMH"/>
</dbReference>
<proteinExistence type="predicted"/>
<feature type="region of interest" description="Disordered" evidence="5">
    <location>
        <begin position="290"/>
        <end position="323"/>
    </location>
</feature>
<dbReference type="GO" id="GO:0005739">
    <property type="term" value="C:mitochondrion"/>
    <property type="evidence" value="ECO:0007669"/>
    <property type="project" value="TreeGrafter"/>
</dbReference>
<dbReference type="InterPro" id="IPR036318">
    <property type="entry name" value="FAD-bd_PCMH-like_sf"/>
</dbReference>
<organism evidence="7 8">
    <name type="scientific">Mycena albidolilacea</name>
    <dbReference type="NCBI Taxonomy" id="1033008"/>
    <lineage>
        <taxon>Eukaryota</taxon>
        <taxon>Fungi</taxon>
        <taxon>Dikarya</taxon>
        <taxon>Basidiomycota</taxon>
        <taxon>Agaricomycotina</taxon>
        <taxon>Agaricomycetes</taxon>
        <taxon>Agaricomycetidae</taxon>
        <taxon>Agaricales</taxon>
        <taxon>Marasmiineae</taxon>
        <taxon>Mycenaceae</taxon>
        <taxon>Mycena</taxon>
    </lineage>
</organism>
<dbReference type="Gene3D" id="3.30.43.10">
    <property type="entry name" value="Uridine Diphospho-n-acetylenolpyruvylglucosamine Reductase, domain 2"/>
    <property type="match status" value="1"/>
</dbReference>